<evidence type="ECO:0000313" key="1">
    <source>
        <dbReference type="EMBL" id="KAJ0092670.1"/>
    </source>
</evidence>
<accession>A0ACC1B169</accession>
<organism evidence="1 2">
    <name type="scientific">Pistacia atlantica</name>
    <dbReference type="NCBI Taxonomy" id="434234"/>
    <lineage>
        <taxon>Eukaryota</taxon>
        <taxon>Viridiplantae</taxon>
        <taxon>Streptophyta</taxon>
        <taxon>Embryophyta</taxon>
        <taxon>Tracheophyta</taxon>
        <taxon>Spermatophyta</taxon>
        <taxon>Magnoliopsida</taxon>
        <taxon>eudicotyledons</taxon>
        <taxon>Gunneridae</taxon>
        <taxon>Pentapetalae</taxon>
        <taxon>rosids</taxon>
        <taxon>malvids</taxon>
        <taxon>Sapindales</taxon>
        <taxon>Anacardiaceae</taxon>
        <taxon>Pistacia</taxon>
    </lineage>
</organism>
<gene>
    <name evidence="1" type="ORF">Patl1_26823</name>
</gene>
<dbReference type="EMBL" id="CM047903">
    <property type="protein sequence ID" value="KAJ0092670.1"/>
    <property type="molecule type" value="Genomic_DNA"/>
</dbReference>
<keyword evidence="2" id="KW-1185">Reference proteome</keyword>
<protein>
    <submittedName>
        <fullName evidence="1">Uncharacterized protein</fullName>
    </submittedName>
</protein>
<dbReference type="Proteomes" id="UP001164250">
    <property type="component" value="Chromosome 7"/>
</dbReference>
<evidence type="ECO:0000313" key="2">
    <source>
        <dbReference type="Proteomes" id="UP001164250"/>
    </source>
</evidence>
<comment type="caution">
    <text evidence="1">The sequence shown here is derived from an EMBL/GenBank/DDBJ whole genome shotgun (WGS) entry which is preliminary data.</text>
</comment>
<proteinExistence type="predicted"/>
<name>A0ACC1B169_9ROSI</name>
<sequence>MPWDKIMFIYAIGCDATGEKRRYADIIFGESSWVTIASDHLVLSHFDELFFQDFVELSFESNDPAFEVKRCGIHPVYEKETKELKPRTNKSSSSTFGNSYELNEDLVGSTVDVDCDGSEDEPISKIVTSPNFINGESSSRYEVNEKEIEEYSDDEDEPPSKRLKEYIGVLGTFGVRACTILALTSEFYTPDTGDIWHLADNIPPMQAAV</sequence>
<reference evidence="2" key="1">
    <citation type="journal article" date="2023" name="G3 (Bethesda)">
        <title>Genome assembly and association tests identify interacting loci associated with vigor, precocity, and sex in interspecific pistachio rootstocks.</title>
        <authorList>
            <person name="Palmer W."/>
            <person name="Jacygrad E."/>
            <person name="Sagayaradj S."/>
            <person name="Cavanaugh K."/>
            <person name="Han R."/>
            <person name="Bertier L."/>
            <person name="Beede B."/>
            <person name="Kafkas S."/>
            <person name="Golino D."/>
            <person name="Preece J."/>
            <person name="Michelmore R."/>
        </authorList>
    </citation>
    <scope>NUCLEOTIDE SEQUENCE [LARGE SCALE GENOMIC DNA]</scope>
</reference>